<keyword evidence="2" id="KW-1185">Reference proteome</keyword>
<dbReference type="STRING" id="1408254.T458_05435"/>
<evidence type="ECO:0008006" key="3">
    <source>
        <dbReference type="Google" id="ProtNLM"/>
    </source>
</evidence>
<reference evidence="1 2" key="1">
    <citation type="journal article" date="2014" name="Genome Announc.">
        <title>Draft Genome Sequence of Brevibacillus panacihumi Strain W25, a Halotolerant Hydrocarbon-Degrading Bacterium.</title>
        <authorList>
            <person name="Wang X."/>
            <person name="Jin D."/>
            <person name="Zhou L."/>
            <person name="Wu L."/>
            <person name="An W."/>
            <person name="Chen Y."/>
            <person name="Zhao L."/>
        </authorList>
    </citation>
    <scope>NUCLEOTIDE SEQUENCE [LARGE SCALE GENOMIC DNA]</scope>
    <source>
        <strain evidence="1 2">W25</strain>
    </source>
</reference>
<dbReference type="AlphaFoldDB" id="V6MB52"/>
<sequence>MESGGSLKKHNMNNKKSHAINGVQSIMQEMARVSAATEAMLPVLRATERATKMAKLGLSASISPVFGVQSIMQDMARVSAVTEAMLPVIRATERATKMAKLGLSASISPVFGVQSIMQDMARVSAVTEAMLPVIRATERATKMAKLGLSASISPVFGVQSIMQDMARVSAATEAMLPVLRATERATKMAKLGLSVSISPVFGIQSIMQEMARVSAATEMIRPASIENLVKDNELIRLTESLIKPLHFDRSLSMRLHDIPFLVEVNEMTSVKLDRIITLEEMKKIVKESFLEAIYESGVQDSLKSIQELLIKIIQILLKKGNGFLAMVILTLFLNATSTHIIDPLLEHVKNTVSSTSNEKEIANKLHRETSKDMGLDRAFLENYRFVTTHSLPVFERAARQSKRANVLEFGQVVQVIRERKDWVLVEWKMNEDVMEKGWVYARYLKPFK</sequence>
<accession>V6MB52</accession>
<organism evidence="1 2">
    <name type="scientific">Brevibacillus panacihumi W25</name>
    <dbReference type="NCBI Taxonomy" id="1408254"/>
    <lineage>
        <taxon>Bacteria</taxon>
        <taxon>Bacillati</taxon>
        <taxon>Bacillota</taxon>
        <taxon>Bacilli</taxon>
        <taxon>Bacillales</taxon>
        <taxon>Paenibacillaceae</taxon>
        <taxon>Brevibacillus</taxon>
    </lineage>
</organism>
<dbReference type="EMBL" id="AYJU01000002">
    <property type="protein sequence ID" value="EST55769.1"/>
    <property type="molecule type" value="Genomic_DNA"/>
</dbReference>
<dbReference type="eggNOG" id="ENOG5032ZGY">
    <property type="taxonomic scope" value="Bacteria"/>
</dbReference>
<evidence type="ECO:0000313" key="1">
    <source>
        <dbReference type="EMBL" id="EST55769.1"/>
    </source>
</evidence>
<dbReference type="Proteomes" id="UP000017973">
    <property type="component" value="Unassembled WGS sequence"/>
</dbReference>
<dbReference type="Gene3D" id="2.30.30.40">
    <property type="entry name" value="SH3 Domains"/>
    <property type="match status" value="1"/>
</dbReference>
<gene>
    <name evidence="1" type="ORF">T458_05435</name>
</gene>
<proteinExistence type="predicted"/>
<dbReference type="HOGENOM" id="CLU_610693_0_0_9"/>
<name>V6MB52_9BACL</name>
<comment type="caution">
    <text evidence="1">The sequence shown here is derived from an EMBL/GenBank/DDBJ whole genome shotgun (WGS) entry which is preliminary data.</text>
</comment>
<protein>
    <recommendedName>
        <fullName evidence="3">SH3b domain-containing protein</fullName>
    </recommendedName>
</protein>
<dbReference type="PATRIC" id="fig|1408254.3.peg.1090"/>
<evidence type="ECO:0000313" key="2">
    <source>
        <dbReference type="Proteomes" id="UP000017973"/>
    </source>
</evidence>